<dbReference type="EC" id="2.7.7.65" evidence="1"/>
<dbReference type="NCBIfam" id="TIGR00254">
    <property type="entry name" value="GGDEF"/>
    <property type="match status" value="1"/>
</dbReference>
<dbReference type="Pfam" id="PF00990">
    <property type="entry name" value="GGDEF"/>
    <property type="match status" value="1"/>
</dbReference>
<dbReference type="InterPro" id="IPR043128">
    <property type="entry name" value="Rev_trsase/Diguanyl_cyclase"/>
</dbReference>
<proteinExistence type="predicted"/>
<gene>
    <name evidence="5" type="ORF">CWS31_008260</name>
</gene>
<dbReference type="InterPro" id="IPR000160">
    <property type="entry name" value="GGDEF_dom"/>
</dbReference>
<accession>A0ABY3MXK4</accession>
<dbReference type="Gene3D" id="3.30.70.270">
    <property type="match status" value="1"/>
</dbReference>
<dbReference type="PANTHER" id="PTHR45138:SF9">
    <property type="entry name" value="DIGUANYLATE CYCLASE DGCM-RELATED"/>
    <property type="match status" value="1"/>
</dbReference>
<dbReference type="Proteomes" id="UP000815846">
    <property type="component" value="Unassembled WGS sequence"/>
</dbReference>
<name>A0ABY3MXK4_9GAMM</name>
<keyword evidence="3" id="KW-0812">Transmembrane</keyword>
<evidence type="ECO:0000259" key="4">
    <source>
        <dbReference type="PROSITE" id="PS50887"/>
    </source>
</evidence>
<comment type="catalytic activity">
    <reaction evidence="2">
        <text>2 GTP = 3',3'-c-di-GMP + 2 diphosphate</text>
        <dbReference type="Rhea" id="RHEA:24898"/>
        <dbReference type="ChEBI" id="CHEBI:33019"/>
        <dbReference type="ChEBI" id="CHEBI:37565"/>
        <dbReference type="ChEBI" id="CHEBI:58805"/>
        <dbReference type="EC" id="2.7.7.65"/>
    </reaction>
</comment>
<feature type="domain" description="GGDEF" evidence="4">
    <location>
        <begin position="293"/>
        <end position="421"/>
    </location>
</feature>
<dbReference type="InterPro" id="IPR029787">
    <property type="entry name" value="Nucleotide_cyclase"/>
</dbReference>
<sequence length="421" mass="48474">MTIFQKMILVPVFSLFLYGSFITYSFFEHQQSNKKIQAVRDSYIPVLEILNNNIHLFEQLSDTFKDTVLARESLWLVDALALKKELENNFVELEKFPHIIKIKQLNTIKNDFNHYYLHADTLAKDLLKEHATIHSEQNTIEDVEHYLHLSENHFQKIKYTVQNQFISTINNTTEVMNKLLFWGGIIAVSSVLLLVIVSFLLSLSTKSSFNSIIERTKLLASGDIDFSKRLVRVQQDELGVLIYWFNKLSDKLESDYLKLQTLSITDKLTQLNNRTRTDQFLPSAIENAKKHKQPLIFIIIDIDHFKKVNDTHGHLVGDDVLIMFATILKDSAKSGDYVSRWGGEEFVLVWQNLHFEPAVEKANDIRNMIADSHFPVVGKVTASIGLTVLTEQDDIEDLISRADKNLYQAKEDGRNRVVADS</sequence>
<protein>
    <recommendedName>
        <fullName evidence="1">diguanylate cyclase</fullName>
        <ecNumber evidence="1">2.7.7.65</ecNumber>
    </recommendedName>
</protein>
<organism evidence="5 6">
    <name type="scientific">Colwellia echini</name>
    <dbReference type="NCBI Taxonomy" id="1982103"/>
    <lineage>
        <taxon>Bacteria</taxon>
        <taxon>Pseudomonadati</taxon>
        <taxon>Pseudomonadota</taxon>
        <taxon>Gammaproteobacteria</taxon>
        <taxon>Alteromonadales</taxon>
        <taxon>Colwelliaceae</taxon>
        <taxon>Colwellia</taxon>
    </lineage>
</organism>
<reference evidence="5 6" key="1">
    <citation type="submission" date="2019-08" db="EMBL/GenBank/DDBJ databases">
        <title>Microbe sample from Colwellia echini.</title>
        <authorList>
            <person name="Christiansen L."/>
            <person name="Pathiraja D."/>
            <person name="Schultz-Johansen M."/>
            <person name="Choi I.-G."/>
            <person name="Stougaard P."/>
        </authorList>
    </citation>
    <scope>NUCLEOTIDE SEQUENCE [LARGE SCALE GENOMIC DNA]</scope>
    <source>
        <strain evidence="5 6">A3</strain>
    </source>
</reference>
<dbReference type="PANTHER" id="PTHR45138">
    <property type="entry name" value="REGULATORY COMPONENTS OF SENSORY TRANSDUCTION SYSTEM"/>
    <property type="match status" value="1"/>
</dbReference>
<evidence type="ECO:0000256" key="1">
    <source>
        <dbReference type="ARBA" id="ARBA00012528"/>
    </source>
</evidence>
<dbReference type="SUPFAM" id="SSF55073">
    <property type="entry name" value="Nucleotide cyclase"/>
    <property type="match status" value="1"/>
</dbReference>
<feature type="transmembrane region" description="Helical" evidence="3">
    <location>
        <begin position="7"/>
        <end position="27"/>
    </location>
</feature>
<evidence type="ECO:0000313" key="5">
    <source>
        <dbReference type="EMBL" id="TYK65931.1"/>
    </source>
</evidence>
<dbReference type="EMBL" id="PJAI02000007">
    <property type="protein sequence ID" value="TYK65931.1"/>
    <property type="molecule type" value="Genomic_DNA"/>
</dbReference>
<evidence type="ECO:0000256" key="3">
    <source>
        <dbReference type="SAM" id="Phobius"/>
    </source>
</evidence>
<keyword evidence="6" id="KW-1185">Reference proteome</keyword>
<dbReference type="RefSeq" id="WP_148747748.1">
    <property type="nucleotide sequence ID" value="NZ_PJAI02000007.1"/>
</dbReference>
<comment type="caution">
    <text evidence="5">The sequence shown here is derived from an EMBL/GenBank/DDBJ whole genome shotgun (WGS) entry which is preliminary data.</text>
</comment>
<feature type="transmembrane region" description="Helical" evidence="3">
    <location>
        <begin position="179"/>
        <end position="201"/>
    </location>
</feature>
<dbReference type="PROSITE" id="PS50887">
    <property type="entry name" value="GGDEF"/>
    <property type="match status" value="1"/>
</dbReference>
<keyword evidence="3" id="KW-0472">Membrane</keyword>
<dbReference type="Gene3D" id="6.10.340.10">
    <property type="match status" value="1"/>
</dbReference>
<evidence type="ECO:0000256" key="2">
    <source>
        <dbReference type="ARBA" id="ARBA00034247"/>
    </source>
</evidence>
<dbReference type="CDD" id="cd01949">
    <property type="entry name" value="GGDEF"/>
    <property type="match status" value="1"/>
</dbReference>
<dbReference type="SMART" id="SM00267">
    <property type="entry name" value="GGDEF"/>
    <property type="match status" value="1"/>
</dbReference>
<dbReference type="InterPro" id="IPR050469">
    <property type="entry name" value="Diguanylate_Cyclase"/>
</dbReference>
<keyword evidence="3" id="KW-1133">Transmembrane helix</keyword>
<evidence type="ECO:0000313" key="6">
    <source>
        <dbReference type="Proteomes" id="UP000815846"/>
    </source>
</evidence>